<dbReference type="OrthoDB" id="4301792at2"/>
<sequence>MKNLIITLLLFTSANSCTNKYREKTSEPINFEFAIIKPTVDERQFIAQDFSETWIPDTTDLIIVEQLIKDAVQKNKADLLTRASLPNYFRQYVGFLNATGERMVWVNALCEIKEGMVEKNGEFFLEPWQWREELIIVADGGHCFWNILINLDKYEYY</sequence>
<dbReference type="KEGG" id="camu:CA2015_0522"/>
<name>A0A0H4P764_9BACT</name>
<organism evidence="1 2">
    <name type="scientific">Cyclobacterium amurskyense</name>
    <dbReference type="NCBI Taxonomy" id="320787"/>
    <lineage>
        <taxon>Bacteria</taxon>
        <taxon>Pseudomonadati</taxon>
        <taxon>Bacteroidota</taxon>
        <taxon>Cytophagia</taxon>
        <taxon>Cytophagales</taxon>
        <taxon>Cyclobacteriaceae</taxon>
        <taxon>Cyclobacterium</taxon>
    </lineage>
</organism>
<gene>
    <name evidence="1" type="ORF">CA2015_0522</name>
</gene>
<keyword evidence="2" id="KW-1185">Reference proteome</keyword>
<reference evidence="1 2" key="1">
    <citation type="submission" date="2015-07" db="EMBL/GenBank/DDBJ databases">
        <authorList>
            <person name="Kim K.M."/>
        </authorList>
    </citation>
    <scope>NUCLEOTIDE SEQUENCE [LARGE SCALE GENOMIC DNA]</scope>
    <source>
        <strain evidence="1 2">KCTC 12363</strain>
    </source>
</reference>
<accession>A0A0H4P764</accession>
<dbReference type="Proteomes" id="UP000036520">
    <property type="component" value="Chromosome"/>
</dbReference>
<proteinExistence type="predicted"/>
<evidence type="ECO:0000313" key="2">
    <source>
        <dbReference type="Proteomes" id="UP000036520"/>
    </source>
</evidence>
<protein>
    <submittedName>
        <fullName evidence="1">Uncharacterized protein</fullName>
    </submittedName>
</protein>
<dbReference type="RefSeq" id="WP_048640475.1">
    <property type="nucleotide sequence ID" value="NZ_CP012040.1"/>
</dbReference>
<evidence type="ECO:0000313" key="1">
    <source>
        <dbReference type="EMBL" id="AKP49989.1"/>
    </source>
</evidence>
<dbReference type="AlphaFoldDB" id="A0A0H4P764"/>
<dbReference type="EMBL" id="CP012040">
    <property type="protein sequence ID" value="AKP49989.1"/>
    <property type="molecule type" value="Genomic_DNA"/>
</dbReference>